<feature type="region of interest" description="Disordered" evidence="1">
    <location>
        <begin position="58"/>
        <end position="119"/>
    </location>
</feature>
<dbReference type="InterPro" id="IPR022603">
    <property type="entry name" value="DUF3152"/>
</dbReference>
<keyword evidence="2" id="KW-0472">Membrane</keyword>
<feature type="compositionally biased region" description="Low complexity" evidence="1">
    <location>
        <begin position="70"/>
        <end position="93"/>
    </location>
</feature>
<feature type="transmembrane region" description="Helical" evidence="2">
    <location>
        <begin position="33"/>
        <end position="53"/>
    </location>
</feature>
<dbReference type="Proteomes" id="UP000245507">
    <property type="component" value="Unassembled WGS sequence"/>
</dbReference>
<comment type="caution">
    <text evidence="4">The sequence shown here is derived from an EMBL/GenBank/DDBJ whole genome shotgun (WGS) entry which is preliminary data.</text>
</comment>
<sequence>MSKHRLDSRAAARHAAPRGSRRLAHRAPHPTRVFGLVALMTATLIGVPTAFIVDLDTPGSSSAPTAERSPQTTQALPTPSPTAAAEAPPSLTPRNGSPRHAEGAVPVPDPIPESGPGTFRVAPADPQEAGTATTYRVEVEDGLPFAPTEVATFVEETLSDTRGWGSTGEHRLVRVDHDADLRIVLASPETADELCAPLETEGRLSCRNGANVVINAWRWRHGAESYNNALTAYRRYVVNHETGHALGYPHADCPEANGPAPVMLQQTIGLDGCQPNPWPSRVDLRPPSH</sequence>
<gene>
    <name evidence="4" type="ORF">DJ010_01590</name>
</gene>
<proteinExistence type="predicted"/>
<protein>
    <recommendedName>
        <fullName evidence="3">DUF3152 domain-containing protein</fullName>
    </recommendedName>
</protein>
<feature type="region of interest" description="Disordered" evidence="1">
    <location>
        <begin position="1"/>
        <end position="27"/>
    </location>
</feature>
<evidence type="ECO:0000256" key="2">
    <source>
        <dbReference type="SAM" id="Phobius"/>
    </source>
</evidence>
<evidence type="ECO:0000313" key="5">
    <source>
        <dbReference type="Proteomes" id="UP000245507"/>
    </source>
</evidence>
<evidence type="ECO:0000256" key="1">
    <source>
        <dbReference type="SAM" id="MobiDB-lite"/>
    </source>
</evidence>
<dbReference type="Pfam" id="PF11350">
    <property type="entry name" value="DUF3152"/>
    <property type="match status" value="1"/>
</dbReference>
<keyword evidence="2" id="KW-1133">Transmembrane helix</keyword>
<evidence type="ECO:0000313" key="4">
    <source>
        <dbReference type="EMBL" id="PWN04362.1"/>
    </source>
</evidence>
<dbReference type="SUPFAM" id="SSF55486">
    <property type="entry name" value="Metalloproteases ('zincins'), catalytic domain"/>
    <property type="match status" value="1"/>
</dbReference>
<keyword evidence="5" id="KW-1185">Reference proteome</keyword>
<reference evidence="4 5" key="1">
    <citation type="submission" date="2018-05" db="EMBL/GenBank/DDBJ databases">
        <title>Nocardioides silvaticus genome.</title>
        <authorList>
            <person name="Li C."/>
            <person name="Wang G."/>
        </authorList>
    </citation>
    <scope>NUCLEOTIDE SEQUENCE [LARGE SCALE GENOMIC DNA]</scope>
    <source>
        <strain evidence="4 5">CCTCC AB 2018079</strain>
    </source>
</reference>
<keyword evidence="2" id="KW-0812">Transmembrane</keyword>
<dbReference type="EMBL" id="QGDD01000001">
    <property type="protein sequence ID" value="PWN04362.1"/>
    <property type="molecule type" value="Genomic_DNA"/>
</dbReference>
<name>A0A316TQ48_9ACTN</name>
<dbReference type="AlphaFoldDB" id="A0A316TQ48"/>
<organism evidence="4 5">
    <name type="scientific">Nocardioides silvaticus</name>
    <dbReference type="NCBI Taxonomy" id="2201891"/>
    <lineage>
        <taxon>Bacteria</taxon>
        <taxon>Bacillati</taxon>
        <taxon>Actinomycetota</taxon>
        <taxon>Actinomycetes</taxon>
        <taxon>Propionibacteriales</taxon>
        <taxon>Nocardioidaceae</taxon>
        <taxon>Nocardioides</taxon>
    </lineage>
</organism>
<evidence type="ECO:0000259" key="3">
    <source>
        <dbReference type="Pfam" id="PF11350"/>
    </source>
</evidence>
<feature type="compositionally biased region" description="Basic residues" evidence="1">
    <location>
        <begin position="11"/>
        <end position="27"/>
    </location>
</feature>
<feature type="compositionally biased region" description="Basic and acidic residues" evidence="1">
    <location>
        <begin position="1"/>
        <end position="10"/>
    </location>
</feature>
<feature type="domain" description="DUF3152" evidence="3">
    <location>
        <begin position="110"/>
        <end position="271"/>
    </location>
</feature>
<accession>A0A316TQ48</accession>